<organism evidence="2 3">
    <name type="scientific">Hoeflea prorocentri</name>
    <dbReference type="NCBI Taxonomy" id="1922333"/>
    <lineage>
        <taxon>Bacteria</taxon>
        <taxon>Pseudomonadati</taxon>
        <taxon>Pseudomonadota</taxon>
        <taxon>Alphaproteobacteria</taxon>
        <taxon>Hyphomicrobiales</taxon>
        <taxon>Rhizobiaceae</taxon>
        <taxon>Hoeflea</taxon>
    </lineage>
</organism>
<evidence type="ECO:0000313" key="3">
    <source>
        <dbReference type="Proteomes" id="UP001151234"/>
    </source>
</evidence>
<protein>
    <recommendedName>
        <fullName evidence="4">Choloylglycine hydrolase/NAAA C-terminal domain-containing protein</fullName>
    </recommendedName>
</protein>
<gene>
    <name evidence="2" type="ORF">OQ273_20135</name>
</gene>
<dbReference type="PROSITE" id="PS51257">
    <property type="entry name" value="PROKAR_LIPOPROTEIN"/>
    <property type="match status" value="1"/>
</dbReference>
<dbReference type="PANTHER" id="PTHR35527:SF2">
    <property type="entry name" value="HYDROLASE"/>
    <property type="match status" value="1"/>
</dbReference>
<feature type="signal peptide" evidence="1">
    <location>
        <begin position="1"/>
        <end position="30"/>
    </location>
</feature>
<comment type="caution">
    <text evidence="2">The sequence shown here is derived from an EMBL/GenBank/DDBJ whole genome shotgun (WGS) entry which is preliminary data.</text>
</comment>
<dbReference type="SUPFAM" id="SSF56235">
    <property type="entry name" value="N-terminal nucleophile aminohydrolases (Ntn hydrolases)"/>
    <property type="match status" value="1"/>
</dbReference>
<dbReference type="AlphaFoldDB" id="A0A9X3ULS1"/>
<name>A0A9X3ULS1_9HYPH</name>
<accession>A0A9X3ULS1</accession>
<feature type="chain" id="PRO_5040816024" description="Choloylglycine hydrolase/NAAA C-terminal domain-containing protein" evidence="1">
    <location>
        <begin position="31"/>
        <end position="361"/>
    </location>
</feature>
<dbReference type="Proteomes" id="UP001151234">
    <property type="component" value="Unassembled WGS sequence"/>
</dbReference>
<evidence type="ECO:0000256" key="1">
    <source>
        <dbReference type="SAM" id="SignalP"/>
    </source>
</evidence>
<reference evidence="2" key="1">
    <citation type="submission" date="2022-11" db="EMBL/GenBank/DDBJ databases">
        <title>Draft genome sequence of Hoeflea poritis E7-10 and Hoeflea prorocentri PM5-8, separated from scleractinian coral Porites lutea and marine dinoflagellate.</title>
        <authorList>
            <person name="Zhang G."/>
            <person name="Wei Q."/>
            <person name="Cai L."/>
        </authorList>
    </citation>
    <scope>NUCLEOTIDE SEQUENCE</scope>
    <source>
        <strain evidence="2">PM5-8</strain>
    </source>
</reference>
<sequence length="361" mass="38222">MRTVTLANWRRASRLHSSLFFWLWASAALACSTVALGLPDRPIVAYSFDYAATGDGFVFVNPANGARRSIMDGPAAKWPVRYGSVTFNQMGPGMPAAGMNTKGLIVTLMWNEDAVFGTEGTVVLNELEFIQRLLDTSGSVDEALASLPGLRIEGLVPIHFFLADSNGAVAAITPASTGFIIHQDETMPVPALTNTTYGDLIARLADFAGHGGKRTVSSEPGTGDRGSLERFVIAANASLHGDPMTMADAFGVLANVANDETRWQIVFDPKRLEIGFRIAGRKRAHRLGLNEIDFRCRDRPLSAALQGLTGEGTAAMLVPADPAEVSKVSAAVLASLRGAGFGPDAAAGLTMGLLASLKCED</sequence>
<keyword evidence="3" id="KW-1185">Reference proteome</keyword>
<evidence type="ECO:0000313" key="2">
    <source>
        <dbReference type="EMBL" id="MDA5400893.1"/>
    </source>
</evidence>
<dbReference type="InterPro" id="IPR052193">
    <property type="entry name" value="Peptidase_C59"/>
</dbReference>
<dbReference type="PANTHER" id="PTHR35527">
    <property type="entry name" value="CHOLOYLGLYCINE HYDROLASE"/>
    <property type="match status" value="1"/>
</dbReference>
<dbReference type="InterPro" id="IPR029055">
    <property type="entry name" value="Ntn_hydrolases_N"/>
</dbReference>
<dbReference type="EMBL" id="JAPJZI010000001">
    <property type="protein sequence ID" value="MDA5400893.1"/>
    <property type="molecule type" value="Genomic_DNA"/>
</dbReference>
<dbReference type="RefSeq" id="WP_267992711.1">
    <property type="nucleotide sequence ID" value="NZ_JAPJZI010000001.1"/>
</dbReference>
<keyword evidence="1" id="KW-0732">Signal</keyword>
<dbReference type="Gene3D" id="3.60.60.10">
    <property type="entry name" value="Penicillin V Acylase, Chain A"/>
    <property type="match status" value="1"/>
</dbReference>
<proteinExistence type="predicted"/>
<evidence type="ECO:0008006" key="4">
    <source>
        <dbReference type="Google" id="ProtNLM"/>
    </source>
</evidence>